<sequence length="65" mass="7578">IKEMAGKLGAREHFKKPGCRHRKKAKRREEKDKKAVVASPQRTVFPLEIIRLDADPHAHQYAYKI</sequence>
<dbReference type="EMBL" id="JAACXV010011921">
    <property type="protein sequence ID" value="KAF7274882.1"/>
    <property type="molecule type" value="Genomic_DNA"/>
</dbReference>
<dbReference type="Proteomes" id="UP000625711">
    <property type="component" value="Unassembled WGS sequence"/>
</dbReference>
<comment type="caution">
    <text evidence="2">The sequence shown here is derived from an EMBL/GenBank/DDBJ whole genome shotgun (WGS) entry which is preliminary data.</text>
</comment>
<organism evidence="2 3">
    <name type="scientific">Rhynchophorus ferrugineus</name>
    <name type="common">Red palm weevil</name>
    <name type="synonym">Curculio ferrugineus</name>
    <dbReference type="NCBI Taxonomy" id="354439"/>
    <lineage>
        <taxon>Eukaryota</taxon>
        <taxon>Metazoa</taxon>
        <taxon>Ecdysozoa</taxon>
        <taxon>Arthropoda</taxon>
        <taxon>Hexapoda</taxon>
        <taxon>Insecta</taxon>
        <taxon>Pterygota</taxon>
        <taxon>Neoptera</taxon>
        <taxon>Endopterygota</taxon>
        <taxon>Coleoptera</taxon>
        <taxon>Polyphaga</taxon>
        <taxon>Cucujiformia</taxon>
        <taxon>Curculionidae</taxon>
        <taxon>Dryophthorinae</taxon>
        <taxon>Rhynchophorus</taxon>
    </lineage>
</organism>
<gene>
    <name evidence="2" type="ORF">GWI33_012454</name>
</gene>
<accession>A0A834I9B9</accession>
<name>A0A834I9B9_RHYFE</name>
<evidence type="ECO:0000256" key="1">
    <source>
        <dbReference type="SAM" id="MobiDB-lite"/>
    </source>
</evidence>
<feature type="region of interest" description="Disordered" evidence="1">
    <location>
        <begin position="1"/>
        <end position="37"/>
    </location>
</feature>
<feature type="compositionally biased region" description="Basic residues" evidence="1">
    <location>
        <begin position="13"/>
        <end position="26"/>
    </location>
</feature>
<evidence type="ECO:0000313" key="3">
    <source>
        <dbReference type="Proteomes" id="UP000625711"/>
    </source>
</evidence>
<protein>
    <submittedName>
        <fullName evidence="2">Uncharacterized protein</fullName>
    </submittedName>
</protein>
<dbReference type="AlphaFoldDB" id="A0A834I9B9"/>
<keyword evidence="3" id="KW-1185">Reference proteome</keyword>
<feature type="compositionally biased region" description="Basic and acidic residues" evidence="1">
    <location>
        <begin position="1"/>
        <end position="12"/>
    </location>
</feature>
<feature type="non-terminal residue" evidence="2">
    <location>
        <position position="1"/>
    </location>
</feature>
<proteinExistence type="predicted"/>
<evidence type="ECO:0000313" key="2">
    <source>
        <dbReference type="EMBL" id="KAF7274882.1"/>
    </source>
</evidence>
<reference evidence="2" key="1">
    <citation type="submission" date="2020-08" db="EMBL/GenBank/DDBJ databases">
        <title>Genome sequencing and assembly of the red palm weevil Rhynchophorus ferrugineus.</title>
        <authorList>
            <person name="Dias G.B."/>
            <person name="Bergman C.M."/>
            <person name="Manee M."/>
        </authorList>
    </citation>
    <scope>NUCLEOTIDE SEQUENCE</scope>
    <source>
        <strain evidence="2">AA-2017</strain>
        <tissue evidence="2">Whole larva</tissue>
    </source>
</reference>